<accession>A0A7K0EJF3</accession>
<evidence type="ECO:0000313" key="1">
    <source>
        <dbReference type="EMBL" id="MRS61895.1"/>
    </source>
</evidence>
<organism evidence="1 2">
    <name type="scientific">Larkinella terrae</name>
    <dbReference type="NCBI Taxonomy" id="2025311"/>
    <lineage>
        <taxon>Bacteria</taxon>
        <taxon>Pseudomonadati</taxon>
        <taxon>Bacteroidota</taxon>
        <taxon>Cytophagia</taxon>
        <taxon>Cytophagales</taxon>
        <taxon>Spirosomataceae</taxon>
        <taxon>Larkinella</taxon>
    </lineage>
</organism>
<dbReference type="Proteomes" id="UP000441754">
    <property type="component" value="Unassembled WGS sequence"/>
</dbReference>
<dbReference type="EMBL" id="WJXZ01000006">
    <property type="protein sequence ID" value="MRS61895.1"/>
    <property type="molecule type" value="Genomic_DNA"/>
</dbReference>
<evidence type="ECO:0000313" key="2">
    <source>
        <dbReference type="Proteomes" id="UP000441754"/>
    </source>
</evidence>
<reference evidence="1 2" key="1">
    <citation type="journal article" date="2018" name="Antonie Van Leeuwenhoek">
        <title>Larkinella terrae sp. nov., isolated from soil on Jeju Island, South Korea.</title>
        <authorList>
            <person name="Ten L.N."/>
            <person name="Jeon J."/>
            <person name="Park S.J."/>
            <person name="Park S."/>
            <person name="Lee S.Y."/>
            <person name="Kim M.K."/>
            <person name="Jung H.Y."/>
        </authorList>
    </citation>
    <scope>NUCLEOTIDE SEQUENCE [LARGE SCALE GENOMIC DNA]</scope>
    <source>
        <strain evidence="1 2">KCTC 52001</strain>
    </source>
</reference>
<protein>
    <submittedName>
        <fullName evidence="1">Uncharacterized protein</fullName>
    </submittedName>
</protein>
<comment type="caution">
    <text evidence="1">The sequence shown here is derived from an EMBL/GenBank/DDBJ whole genome shotgun (WGS) entry which is preliminary data.</text>
</comment>
<dbReference type="AlphaFoldDB" id="A0A7K0EJF3"/>
<keyword evidence="2" id="KW-1185">Reference proteome</keyword>
<name>A0A7K0EJF3_9BACT</name>
<proteinExistence type="predicted"/>
<gene>
    <name evidence="1" type="ORF">GJJ30_11405</name>
</gene>
<dbReference type="RefSeq" id="WP_154175284.1">
    <property type="nucleotide sequence ID" value="NZ_WJXZ01000006.1"/>
</dbReference>
<sequence length="55" mass="6492">MKKPKKAKLTTFEVKLLNEFLMSQPTRVGLRKSENQGFLDLPLFNHVEKQTRLFD</sequence>